<feature type="compositionally biased region" description="Basic and acidic residues" evidence="1">
    <location>
        <begin position="1"/>
        <end position="22"/>
    </location>
</feature>
<feature type="region of interest" description="Disordered" evidence="1">
    <location>
        <begin position="1"/>
        <end position="31"/>
    </location>
</feature>
<dbReference type="EMBL" id="FUEG01000004">
    <property type="protein sequence ID" value="SJL02807.1"/>
    <property type="molecule type" value="Genomic_DNA"/>
</dbReference>
<sequence>MTCSNHSEESSQRRKFDQRPHPLSDIGSEEPKLRRFGSAGDAHALGTWAAFSSTGIPPVCPQRRHMFMLMRLASPERACGNESINACPPCAVTRLSLLSYFIASTMASQGLAVTYHPGFNTTDTDAVLFSLDGTPYRLLSKPIPIHEHDVVLKQLLRTGGLAISPGPQFNDLRGVLTLAEAWRVGGAIDIVCPSITATMFVREVLRMYAIGTRFGYEESELISP</sequence>
<reference evidence="3" key="1">
    <citation type="journal article" date="2017" name="Nat. Ecol. Evol.">
        <title>Genome expansion and lineage-specific genetic innovations in the forest pathogenic fungi Armillaria.</title>
        <authorList>
            <person name="Sipos G."/>
            <person name="Prasanna A.N."/>
            <person name="Walter M.C."/>
            <person name="O'Connor E."/>
            <person name="Balint B."/>
            <person name="Krizsan K."/>
            <person name="Kiss B."/>
            <person name="Hess J."/>
            <person name="Varga T."/>
            <person name="Slot J."/>
            <person name="Riley R."/>
            <person name="Boka B."/>
            <person name="Rigling D."/>
            <person name="Barry K."/>
            <person name="Lee J."/>
            <person name="Mihaltcheva S."/>
            <person name="LaButti K."/>
            <person name="Lipzen A."/>
            <person name="Waldron R."/>
            <person name="Moloney N.M."/>
            <person name="Sperisen C."/>
            <person name="Kredics L."/>
            <person name="Vagvoelgyi C."/>
            <person name="Patrignani A."/>
            <person name="Fitzpatrick D."/>
            <person name="Nagy I."/>
            <person name="Doyle S."/>
            <person name="Anderson J.B."/>
            <person name="Grigoriev I.V."/>
            <person name="Gueldener U."/>
            <person name="Muensterkoetter M."/>
            <person name="Nagy L.G."/>
        </authorList>
    </citation>
    <scope>NUCLEOTIDE SEQUENCE [LARGE SCALE GENOMIC DNA]</scope>
    <source>
        <strain evidence="3">C18/9</strain>
    </source>
</reference>
<proteinExistence type="predicted"/>
<keyword evidence="3" id="KW-1185">Reference proteome</keyword>
<dbReference type="STRING" id="47428.A0A284R263"/>
<gene>
    <name evidence="2" type="ORF">ARMOST_06144</name>
</gene>
<accession>A0A284R263</accession>
<evidence type="ECO:0000313" key="2">
    <source>
        <dbReference type="EMBL" id="SJL02807.1"/>
    </source>
</evidence>
<evidence type="ECO:0000256" key="1">
    <source>
        <dbReference type="SAM" id="MobiDB-lite"/>
    </source>
</evidence>
<dbReference type="Proteomes" id="UP000219338">
    <property type="component" value="Unassembled WGS sequence"/>
</dbReference>
<protein>
    <submittedName>
        <fullName evidence="2">Uncharacterized protein</fullName>
    </submittedName>
</protein>
<organism evidence="2 3">
    <name type="scientific">Armillaria ostoyae</name>
    <name type="common">Armillaria root rot fungus</name>
    <dbReference type="NCBI Taxonomy" id="47428"/>
    <lineage>
        <taxon>Eukaryota</taxon>
        <taxon>Fungi</taxon>
        <taxon>Dikarya</taxon>
        <taxon>Basidiomycota</taxon>
        <taxon>Agaricomycotina</taxon>
        <taxon>Agaricomycetes</taxon>
        <taxon>Agaricomycetidae</taxon>
        <taxon>Agaricales</taxon>
        <taxon>Marasmiineae</taxon>
        <taxon>Physalacriaceae</taxon>
        <taxon>Armillaria</taxon>
    </lineage>
</organism>
<dbReference type="AlphaFoldDB" id="A0A284R263"/>
<evidence type="ECO:0000313" key="3">
    <source>
        <dbReference type="Proteomes" id="UP000219338"/>
    </source>
</evidence>
<dbReference type="OrthoDB" id="3266199at2759"/>
<name>A0A284R263_ARMOS</name>